<dbReference type="UniPathway" id="UPA00326"/>
<dbReference type="InterPro" id="IPR012348">
    <property type="entry name" value="RNR-like"/>
</dbReference>
<dbReference type="InterPro" id="IPR009078">
    <property type="entry name" value="Ferritin-like_SF"/>
</dbReference>
<dbReference type="InterPro" id="IPR000358">
    <property type="entry name" value="RNR_small_fam"/>
</dbReference>
<proteinExistence type="inferred from homology"/>
<evidence type="ECO:0000256" key="7">
    <source>
        <dbReference type="SAM" id="Phobius"/>
    </source>
</evidence>
<dbReference type="KEGG" id="vg:40088126"/>
<dbReference type="CDD" id="cd01049">
    <property type="entry name" value="RNRR2"/>
    <property type="match status" value="1"/>
</dbReference>
<keyword evidence="7" id="KW-0812">Transmembrane</keyword>
<dbReference type="GO" id="GO:0009263">
    <property type="term" value="P:deoxyribonucleotide biosynthetic process"/>
    <property type="evidence" value="ECO:0007669"/>
    <property type="project" value="InterPro"/>
</dbReference>
<evidence type="ECO:0000256" key="2">
    <source>
        <dbReference type="ARBA" id="ARBA00009303"/>
    </source>
</evidence>
<dbReference type="SUPFAM" id="SSF47240">
    <property type="entry name" value="Ferritin-like"/>
    <property type="match status" value="1"/>
</dbReference>
<dbReference type="GO" id="GO:0004748">
    <property type="term" value="F:ribonucleoside-diphosphate reductase activity, thioredoxin disulfide as acceptor"/>
    <property type="evidence" value="ECO:0007669"/>
    <property type="project" value="UniProtKB-EC"/>
</dbReference>
<reference evidence="8 9" key="1">
    <citation type="submission" date="2017-06" db="EMBL/GenBank/DDBJ databases">
        <authorList>
            <person name="Kim H.J."/>
            <person name="Triplett B.A."/>
        </authorList>
    </citation>
    <scope>NUCLEOTIDE SEQUENCE [LARGE SCALE GENOMIC DNA]</scope>
</reference>
<dbReference type="GO" id="GO:0046872">
    <property type="term" value="F:metal ion binding"/>
    <property type="evidence" value="ECO:0007669"/>
    <property type="project" value="UniProtKB-KW"/>
</dbReference>
<organism evidence="8 9">
    <name type="scientific">Agrobacterium phage Atu_ph07</name>
    <dbReference type="NCBI Taxonomy" id="2024264"/>
    <lineage>
        <taxon>Viruses</taxon>
        <taxon>Duplodnaviria</taxon>
        <taxon>Heunggongvirae</taxon>
        <taxon>Uroviricota</taxon>
        <taxon>Caudoviricetes</taxon>
        <taxon>Polybotosvirus</taxon>
        <taxon>Polybotosvirus Atuph07</taxon>
    </lineage>
</organism>
<dbReference type="OrthoDB" id="11768at10239"/>
<accession>A0A223VZW9</accession>
<comment type="cofactor">
    <cofactor evidence="1">
        <name>Fe cation</name>
        <dbReference type="ChEBI" id="CHEBI:24875"/>
    </cofactor>
</comment>
<evidence type="ECO:0000256" key="5">
    <source>
        <dbReference type="ARBA" id="ARBA00023002"/>
    </source>
</evidence>
<evidence type="ECO:0000256" key="3">
    <source>
        <dbReference type="ARBA" id="ARBA00012274"/>
    </source>
</evidence>
<evidence type="ECO:0000256" key="6">
    <source>
        <dbReference type="ARBA" id="ARBA00023004"/>
    </source>
</evidence>
<evidence type="ECO:0000313" key="8">
    <source>
        <dbReference type="EMBL" id="ASV44710.1"/>
    </source>
</evidence>
<comment type="similarity">
    <text evidence="2">Belongs to the ribonucleoside diphosphate reductase small chain family.</text>
</comment>
<evidence type="ECO:0000313" key="9">
    <source>
        <dbReference type="Proteomes" id="UP000223025"/>
    </source>
</evidence>
<sequence length="332" mass="38649">MLFEEQISRKPDLYPWTNTFIDAFWNSFWTPNEFNFKSDVHDFKVNLTDEEREIVTKTLSTVGQVEIAVKTFWSNLGLNLPHPSIADLGGVMGHSEIIHNRAYIKLLDVLGMEDAFEKNLKVPELKGRVEYLRKHNKKVYADKKAQYVYSLILFTLFVENVSLFSQFYIIRWLNRNKNVLKDTAQQTDYTLREEALHAKVGITLINTLRQEYPELFDAELEAKVKKEIQDAYKSEAKIIHWILGDYNGVGLNANILCEFIKNRMNESLTEIGFGTPFDIDEDALVKTRWFDEETTGNLMTDFFNQKPVEYTKNSKGFSEDELGFDDEDDIFA</sequence>
<dbReference type="Pfam" id="PF00268">
    <property type="entry name" value="Ribonuc_red_sm"/>
    <property type="match status" value="1"/>
</dbReference>
<protein>
    <recommendedName>
        <fullName evidence="3">ribonucleoside-diphosphate reductase</fullName>
        <ecNumber evidence="3">1.17.4.1</ecNumber>
    </recommendedName>
</protein>
<dbReference type="EC" id="1.17.4.1" evidence="3"/>
<dbReference type="PANTHER" id="PTHR23409">
    <property type="entry name" value="RIBONUCLEOSIDE-DIPHOSPHATE REDUCTASE SMALL CHAIN"/>
    <property type="match status" value="1"/>
</dbReference>
<dbReference type="EMBL" id="MF403008">
    <property type="protein sequence ID" value="ASV44710.1"/>
    <property type="molecule type" value="Genomic_DNA"/>
</dbReference>
<keyword evidence="7" id="KW-1133">Transmembrane helix</keyword>
<keyword evidence="9" id="KW-1185">Reference proteome</keyword>
<keyword evidence="6" id="KW-0408">Iron</keyword>
<evidence type="ECO:0000256" key="1">
    <source>
        <dbReference type="ARBA" id="ARBA00001962"/>
    </source>
</evidence>
<keyword evidence="4" id="KW-0479">Metal-binding</keyword>
<dbReference type="Proteomes" id="UP000223025">
    <property type="component" value="Segment"/>
</dbReference>
<name>A0A223VZW9_9CAUD</name>
<evidence type="ECO:0000256" key="4">
    <source>
        <dbReference type="ARBA" id="ARBA00022723"/>
    </source>
</evidence>
<dbReference type="GeneID" id="40088126"/>
<dbReference type="Gene3D" id="1.10.620.20">
    <property type="entry name" value="Ribonucleotide Reductase, subunit A"/>
    <property type="match status" value="1"/>
</dbReference>
<keyword evidence="7" id="KW-0472">Membrane</keyword>
<keyword evidence="5" id="KW-0560">Oxidoreductase</keyword>
<dbReference type="InterPro" id="IPR033909">
    <property type="entry name" value="RNR_small"/>
</dbReference>
<dbReference type="RefSeq" id="YP_009611788.1">
    <property type="nucleotide sequence ID" value="NC_042013.1"/>
</dbReference>
<dbReference type="PANTHER" id="PTHR23409:SF18">
    <property type="entry name" value="RIBONUCLEOSIDE-DIPHOSPHATE REDUCTASE SUBUNIT M2"/>
    <property type="match status" value="1"/>
</dbReference>
<feature type="transmembrane region" description="Helical" evidence="7">
    <location>
        <begin position="147"/>
        <end position="169"/>
    </location>
</feature>